<protein>
    <submittedName>
        <fullName evidence="2">Uncharacterized protein</fullName>
    </submittedName>
</protein>
<keyword evidence="1" id="KW-0812">Transmembrane</keyword>
<evidence type="ECO:0000313" key="2">
    <source>
        <dbReference type="EMBL" id="MCW3787907.1"/>
    </source>
</evidence>
<dbReference type="RefSeq" id="WP_301191471.1">
    <property type="nucleotide sequence ID" value="NZ_JAPDPJ010000039.1"/>
</dbReference>
<keyword evidence="3" id="KW-1185">Reference proteome</keyword>
<dbReference type="AlphaFoldDB" id="A0AAE3SGB2"/>
<feature type="transmembrane region" description="Helical" evidence="1">
    <location>
        <begin position="230"/>
        <end position="252"/>
    </location>
</feature>
<organism evidence="2 3">
    <name type="scientific">Plebeiibacterium sediminum</name>
    <dbReference type="NCBI Taxonomy" id="2992112"/>
    <lineage>
        <taxon>Bacteria</taxon>
        <taxon>Pseudomonadati</taxon>
        <taxon>Bacteroidota</taxon>
        <taxon>Bacteroidia</taxon>
        <taxon>Marinilabiliales</taxon>
        <taxon>Marinilabiliaceae</taxon>
        <taxon>Plebeiibacterium</taxon>
    </lineage>
</organism>
<keyword evidence="1" id="KW-0472">Membrane</keyword>
<evidence type="ECO:0000256" key="1">
    <source>
        <dbReference type="SAM" id="Phobius"/>
    </source>
</evidence>
<name>A0AAE3SGB2_9BACT</name>
<reference evidence="2" key="1">
    <citation type="submission" date="2022-10" db="EMBL/GenBank/DDBJ databases">
        <authorList>
            <person name="Yu W.X."/>
        </authorList>
    </citation>
    <scope>NUCLEOTIDE SEQUENCE</scope>
    <source>
        <strain evidence="2">AAT</strain>
    </source>
</reference>
<accession>A0AAE3SGB2</accession>
<proteinExistence type="predicted"/>
<dbReference type="EMBL" id="JAPDPJ010000039">
    <property type="protein sequence ID" value="MCW3787907.1"/>
    <property type="molecule type" value="Genomic_DNA"/>
</dbReference>
<evidence type="ECO:0000313" key="3">
    <source>
        <dbReference type="Proteomes" id="UP001209229"/>
    </source>
</evidence>
<comment type="caution">
    <text evidence="2">The sequence shown here is derived from an EMBL/GenBank/DDBJ whole genome shotgun (WGS) entry which is preliminary data.</text>
</comment>
<sequence>MHSGRLHKILKTVSKVAGITLSILGKDTISIDIIIVEKKKGKLVISKRISALSSYEEVKKHVPNHVPVIVNLTGIGALVKKVEFIKDGLPKGQIAVSSDHFITQVYNQGETGFVSIVRKDLIDSIEKEFDKIKMDIVGIRCNPFTISSILPILEIDREHVFSSWDILIEQNQIKNIKSRKIETIEQYTLGDEVIESTYILSFADCAAFFSGNYDSVSEANYLSEFIFKKLIVLTGWTVMILLLAALSCNFFINDMYRSEMDIVSGEYSKNKSILSKLNLAEKELNKKQDLIVRGGLNDENVLSGKIDDIISLMPLEIVLVKLEVNPIIKKIKPGSDILLDYNMIRVNGNSNETQYVYNWMKALKKVTWIKDVELTYYANKSMNDPADFILNIYLNVE</sequence>
<gene>
    <name evidence="2" type="ORF">OM075_15635</name>
</gene>
<keyword evidence="1" id="KW-1133">Transmembrane helix</keyword>
<dbReference type="Proteomes" id="UP001209229">
    <property type="component" value="Unassembled WGS sequence"/>
</dbReference>